<accession>A0A1E3Q2D8</accession>
<sequence>MARAPPATTSVEVTAKSANREYKGLTQSRAQTSVVPAPLTVPKSISSAMATSDNEQRVLQHALNFLTANEPEKRLDIHLSYKSFQALEEQALALYGDEKYPRVEYSATDSRVTIYTAPTALHGSSAVNLERAISFAVYNVLVRHRKQELFERIVAVGESTYSSVDEQGRRSTKTPDAGLKYYYDGGTVLTIIMEVGVSEGYTQLNADIMLWMNEFHCRTAILLYNKESPKFRFPEDADAYSINERPAFVEAMNQVGRTSPFGPYRYREHTWFGTLDTAVLEVFKRDQNTGTVNSTGTYLVVQNGHMVVQGGSLDIGLTIGDVFPPNEEAIRDIQDERVQLGINFVRNMLASGSHDTAVSRFNRFIGED</sequence>
<organism evidence="1 2">
    <name type="scientific">Lipomyces starkeyi NRRL Y-11557</name>
    <dbReference type="NCBI Taxonomy" id="675824"/>
    <lineage>
        <taxon>Eukaryota</taxon>
        <taxon>Fungi</taxon>
        <taxon>Dikarya</taxon>
        <taxon>Ascomycota</taxon>
        <taxon>Saccharomycotina</taxon>
        <taxon>Lipomycetes</taxon>
        <taxon>Lipomycetales</taxon>
        <taxon>Lipomycetaceae</taxon>
        <taxon>Lipomyces</taxon>
    </lineage>
</organism>
<evidence type="ECO:0000313" key="2">
    <source>
        <dbReference type="Proteomes" id="UP000094385"/>
    </source>
</evidence>
<protein>
    <submittedName>
        <fullName evidence="1">Uncharacterized protein</fullName>
    </submittedName>
</protein>
<proteinExistence type="predicted"/>
<dbReference type="EMBL" id="KV454297">
    <property type="protein sequence ID" value="ODQ71664.1"/>
    <property type="molecule type" value="Genomic_DNA"/>
</dbReference>
<keyword evidence="2" id="KW-1185">Reference proteome</keyword>
<dbReference type="OrthoDB" id="76567at2759"/>
<gene>
    <name evidence="1" type="ORF">LIPSTDRAFT_4890</name>
</gene>
<name>A0A1E3Q2D8_LIPST</name>
<dbReference type="AlphaFoldDB" id="A0A1E3Q2D8"/>
<dbReference type="Proteomes" id="UP000094385">
    <property type="component" value="Unassembled WGS sequence"/>
</dbReference>
<evidence type="ECO:0000313" key="1">
    <source>
        <dbReference type="EMBL" id="ODQ71664.1"/>
    </source>
</evidence>
<reference evidence="1 2" key="1">
    <citation type="journal article" date="2016" name="Proc. Natl. Acad. Sci. U.S.A.">
        <title>Comparative genomics of biotechnologically important yeasts.</title>
        <authorList>
            <person name="Riley R."/>
            <person name="Haridas S."/>
            <person name="Wolfe K.H."/>
            <person name="Lopes M.R."/>
            <person name="Hittinger C.T."/>
            <person name="Goeker M."/>
            <person name="Salamov A.A."/>
            <person name="Wisecaver J.H."/>
            <person name="Long T.M."/>
            <person name="Calvey C.H."/>
            <person name="Aerts A.L."/>
            <person name="Barry K.W."/>
            <person name="Choi C."/>
            <person name="Clum A."/>
            <person name="Coughlan A.Y."/>
            <person name="Deshpande S."/>
            <person name="Douglass A.P."/>
            <person name="Hanson S.J."/>
            <person name="Klenk H.-P."/>
            <person name="LaButti K.M."/>
            <person name="Lapidus A."/>
            <person name="Lindquist E.A."/>
            <person name="Lipzen A.M."/>
            <person name="Meier-Kolthoff J.P."/>
            <person name="Ohm R.A."/>
            <person name="Otillar R.P."/>
            <person name="Pangilinan J.L."/>
            <person name="Peng Y."/>
            <person name="Rokas A."/>
            <person name="Rosa C.A."/>
            <person name="Scheuner C."/>
            <person name="Sibirny A.A."/>
            <person name="Slot J.C."/>
            <person name="Stielow J.B."/>
            <person name="Sun H."/>
            <person name="Kurtzman C.P."/>
            <person name="Blackwell M."/>
            <person name="Grigoriev I.V."/>
            <person name="Jeffries T.W."/>
        </authorList>
    </citation>
    <scope>NUCLEOTIDE SEQUENCE [LARGE SCALE GENOMIC DNA]</scope>
    <source>
        <strain evidence="1 2">NRRL Y-11557</strain>
    </source>
</reference>